<protein>
    <submittedName>
        <fullName evidence="1">Uncharacterized protein</fullName>
    </submittedName>
</protein>
<gene>
    <name evidence="1" type="ORF">KQI75_05395</name>
</gene>
<sequence>MKTGFKFGIAAVVLTACIAGSTLWKNAHSEDEAIKEAFIGSQNISQRIGYFESDNGKTDQLSEEQIQRYIDDFNAEMDKYYSADNVCRQTYKEINEQRLRKDAKDVVYYKVDGGVLDCTCRHIKLSADGTSATMDVVCVSWGNWVEQNEYGQIEVTAPTGQDTMSVTMVKEDGQWKLQAINDMVAWFGGDAISDLQDAEQNANANGKSIFNEEQKKQMQVFEEYEQKTLFTEYDSFSEALQVAESIDPHEINPFPLWNEKGGSSLEKYAGTASWEE</sequence>
<comment type="caution">
    <text evidence="1">The sequence shown here is derived from an EMBL/GenBank/DDBJ whole genome shotgun (WGS) entry which is preliminary data.</text>
</comment>
<keyword evidence="2" id="KW-1185">Reference proteome</keyword>
<reference evidence="1 2" key="1">
    <citation type="submission" date="2021-06" db="EMBL/GenBank/DDBJ databases">
        <authorList>
            <person name="Sun Q."/>
            <person name="Li D."/>
        </authorList>
    </citation>
    <scope>NUCLEOTIDE SEQUENCE [LARGE SCALE GENOMIC DNA]</scope>
    <source>
        <strain evidence="1 2">MSJd-7</strain>
    </source>
</reference>
<dbReference type="Proteomes" id="UP000783588">
    <property type="component" value="Unassembled WGS sequence"/>
</dbReference>
<evidence type="ECO:0000313" key="1">
    <source>
        <dbReference type="EMBL" id="MBU5490057.1"/>
    </source>
</evidence>
<dbReference type="PROSITE" id="PS51257">
    <property type="entry name" value="PROKAR_LIPOPROTEIN"/>
    <property type="match status" value="1"/>
</dbReference>
<dbReference type="RefSeq" id="WP_216469704.1">
    <property type="nucleotide sequence ID" value="NZ_JAHLQI010000002.1"/>
</dbReference>
<organism evidence="1 2">
    <name type="scientific">Butyricicoccus intestinisimiae</name>
    <dbReference type="NCBI Taxonomy" id="2841509"/>
    <lineage>
        <taxon>Bacteria</taxon>
        <taxon>Bacillati</taxon>
        <taxon>Bacillota</taxon>
        <taxon>Clostridia</taxon>
        <taxon>Eubacteriales</taxon>
        <taxon>Butyricicoccaceae</taxon>
        <taxon>Butyricicoccus</taxon>
    </lineage>
</organism>
<proteinExistence type="predicted"/>
<dbReference type="EMBL" id="JAHLQI010000002">
    <property type="protein sequence ID" value="MBU5490057.1"/>
    <property type="molecule type" value="Genomic_DNA"/>
</dbReference>
<evidence type="ECO:0000313" key="2">
    <source>
        <dbReference type="Proteomes" id="UP000783588"/>
    </source>
</evidence>
<name>A0ABS6ES58_9FIRM</name>
<accession>A0ABS6ES58</accession>